<evidence type="ECO:0000256" key="9">
    <source>
        <dbReference type="SAM" id="Phobius"/>
    </source>
</evidence>
<feature type="transmembrane region" description="Helical" evidence="9">
    <location>
        <begin position="97"/>
        <end position="116"/>
    </location>
</feature>
<evidence type="ECO:0000256" key="4">
    <source>
        <dbReference type="ARBA" id="ARBA00022475"/>
    </source>
</evidence>
<dbReference type="InterPro" id="IPR001626">
    <property type="entry name" value="ABC_TroCD"/>
</dbReference>
<keyword evidence="3 8" id="KW-0813">Transport</keyword>
<dbReference type="PANTHER" id="PTHR30477:SF3">
    <property type="entry name" value="METAL TRANSPORT SYSTEM MEMBRANE PROTEIN CT_069-RELATED"/>
    <property type="match status" value="1"/>
</dbReference>
<feature type="transmembrane region" description="Helical" evidence="9">
    <location>
        <begin position="150"/>
        <end position="169"/>
    </location>
</feature>
<keyword evidence="4" id="KW-1003">Cell membrane</keyword>
<dbReference type="EMBL" id="CP000837">
    <property type="protein sequence ID" value="ADE32348.1"/>
    <property type="molecule type" value="Genomic_DNA"/>
</dbReference>
<feature type="transmembrane region" description="Helical" evidence="9">
    <location>
        <begin position="14"/>
        <end position="37"/>
    </location>
</feature>
<evidence type="ECO:0000256" key="2">
    <source>
        <dbReference type="ARBA" id="ARBA00008034"/>
    </source>
</evidence>
<evidence type="ECO:0000256" key="7">
    <source>
        <dbReference type="ARBA" id="ARBA00023136"/>
    </source>
</evidence>
<keyword evidence="7 9" id="KW-0472">Membrane</keyword>
<dbReference type="PATRIC" id="fig|423211.3.peg.1864"/>
<dbReference type="KEGG" id="ssw:SSGZ1_1892"/>
<evidence type="ECO:0000256" key="6">
    <source>
        <dbReference type="ARBA" id="ARBA00022989"/>
    </source>
</evidence>
<feature type="transmembrane region" description="Helical" evidence="9">
    <location>
        <begin position="266"/>
        <end position="285"/>
    </location>
</feature>
<dbReference type="Proteomes" id="UP000002359">
    <property type="component" value="Chromosome"/>
</dbReference>
<evidence type="ECO:0000313" key="10">
    <source>
        <dbReference type="EMBL" id="ADE32348.1"/>
    </source>
</evidence>
<protein>
    <submittedName>
        <fullName evidence="10">Zinc transport system membrane protein troC</fullName>
    </submittedName>
</protein>
<sequence length="292" mass="31399">MPKEAVMFEVFKEYSFWTVALGTVSLAVAASTIGSISVLTKQSLLGDALGHASYPGVIVSFMIFQSRHPLYLLLGAVLSGYLSYALVHWLRRKGGHSLVNALSLVSASFFGLGMVLKNAIQGNEAFAGASQAGLQTYLFGQAAFIQLDDVILIGIISLLALALFAFFYQDYKLYLFDQTFARVIGVRVKYLQQLTMFLMICLIAVGLKLVGAILMSSFLIAPAVFGLMLGKSYHKSLLLAGIVAIGSAFVGTWISSSVSGLSTGPTIIVCLTGLTLSAFVYITYVRKENGRV</sequence>
<dbReference type="GO" id="GO:0043190">
    <property type="term" value="C:ATP-binding cassette (ABC) transporter complex"/>
    <property type="evidence" value="ECO:0007669"/>
    <property type="project" value="InterPro"/>
</dbReference>
<dbReference type="HOGENOM" id="CLU_028808_0_0_9"/>
<dbReference type="Gene3D" id="1.10.3470.10">
    <property type="entry name" value="ABC transporter involved in vitamin B12 uptake, BtuC"/>
    <property type="match status" value="1"/>
</dbReference>
<organism evidence="10 11">
    <name type="scientific">Streptococcus suis (strain GZ1)</name>
    <dbReference type="NCBI Taxonomy" id="423211"/>
    <lineage>
        <taxon>Bacteria</taxon>
        <taxon>Bacillati</taxon>
        <taxon>Bacillota</taxon>
        <taxon>Bacilli</taxon>
        <taxon>Lactobacillales</taxon>
        <taxon>Streptococcaceae</taxon>
        <taxon>Streptococcus</taxon>
    </lineage>
</organism>
<comment type="similarity">
    <text evidence="2 8">Belongs to the ABC-3 integral membrane protein family.</text>
</comment>
<dbReference type="InterPro" id="IPR037294">
    <property type="entry name" value="ABC_BtuC-like"/>
</dbReference>
<feature type="transmembrane region" description="Helical" evidence="9">
    <location>
        <begin position="237"/>
        <end position="254"/>
    </location>
</feature>
<evidence type="ECO:0000256" key="3">
    <source>
        <dbReference type="ARBA" id="ARBA00022448"/>
    </source>
</evidence>
<dbReference type="GO" id="GO:0055085">
    <property type="term" value="P:transmembrane transport"/>
    <property type="evidence" value="ECO:0007669"/>
    <property type="project" value="InterPro"/>
</dbReference>
<evidence type="ECO:0000256" key="5">
    <source>
        <dbReference type="ARBA" id="ARBA00022692"/>
    </source>
</evidence>
<dbReference type="SUPFAM" id="SSF81345">
    <property type="entry name" value="ABC transporter involved in vitamin B12 uptake, BtuC"/>
    <property type="match status" value="1"/>
</dbReference>
<feature type="transmembrane region" description="Helical" evidence="9">
    <location>
        <begin position="70"/>
        <end position="90"/>
    </location>
</feature>
<reference evidence="10 11" key="1">
    <citation type="journal article" date="2009" name="J. Infect. Dis.">
        <title>Clinical, experimental, and genomic differences between intermediately pathogenic, highly pathogenic, and epidemic Streptococcus suis.</title>
        <authorList>
            <person name="Ye C."/>
            <person name="Zheng H."/>
            <person name="Zhang J."/>
            <person name="Jing H."/>
            <person name="Wang L."/>
            <person name="Xiong Y."/>
            <person name="Wang W."/>
            <person name="Zhou Z."/>
            <person name="Sun Q."/>
            <person name="Luo X."/>
            <person name="Du H."/>
            <person name="Gottschalk M."/>
            <person name="Xu J."/>
        </authorList>
    </citation>
    <scope>NUCLEOTIDE SEQUENCE [LARGE SCALE GENOMIC DNA]</scope>
    <source>
        <strain evidence="10 11">GZ1</strain>
    </source>
</reference>
<accession>D5AEV5</accession>
<feature type="transmembrane region" description="Helical" evidence="9">
    <location>
        <begin position="190"/>
        <end position="207"/>
    </location>
</feature>
<evidence type="ECO:0000313" key="11">
    <source>
        <dbReference type="Proteomes" id="UP000002359"/>
    </source>
</evidence>
<gene>
    <name evidence="10" type="ordered locus">SSGZ1_1892</name>
</gene>
<evidence type="ECO:0000256" key="8">
    <source>
        <dbReference type="RuleBase" id="RU003943"/>
    </source>
</evidence>
<feature type="transmembrane region" description="Helical" evidence="9">
    <location>
        <begin position="213"/>
        <end position="230"/>
    </location>
</feature>
<keyword evidence="6 9" id="KW-1133">Transmembrane helix</keyword>
<feature type="transmembrane region" description="Helical" evidence="9">
    <location>
        <begin position="44"/>
        <end position="64"/>
    </location>
</feature>
<name>D5AEV5_STRGZ</name>
<dbReference type="PANTHER" id="PTHR30477">
    <property type="entry name" value="ABC-TRANSPORTER METAL-BINDING PROTEIN"/>
    <property type="match status" value="1"/>
</dbReference>
<evidence type="ECO:0000256" key="1">
    <source>
        <dbReference type="ARBA" id="ARBA00004651"/>
    </source>
</evidence>
<proteinExistence type="inferred from homology"/>
<keyword evidence="5 8" id="KW-0812">Transmembrane</keyword>
<dbReference type="GO" id="GO:0010043">
    <property type="term" value="P:response to zinc ion"/>
    <property type="evidence" value="ECO:0007669"/>
    <property type="project" value="TreeGrafter"/>
</dbReference>
<dbReference type="AlphaFoldDB" id="D5AEV5"/>
<dbReference type="Pfam" id="PF00950">
    <property type="entry name" value="ABC-3"/>
    <property type="match status" value="1"/>
</dbReference>
<comment type="subcellular location">
    <subcellularLocation>
        <location evidence="1 8">Cell membrane</location>
        <topology evidence="1 8">Multi-pass membrane protein</topology>
    </subcellularLocation>
</comment>